<dbReference type="PATRIC" id="fig|50340.43.peg.6060"/>
<dbReference type="Proteomes" id="UP000037931">
    <property type="component" value="Unassembled WGS sequence"/>
</dbReference>
<evidence type="ECO:0000313" key="3">
    <source>
        <dbReference type="Proteomes" id="UP000037931"/>
    </source>
</evidence>
<evidence type="ECO:0000313" key="2">
    <source>
        <dbReference type="EMBL" id="KPA90611.1"/>
    </source>
</evidence>
<dbReference type="STRING" id="50340.PF66_02672"/>
<dbReference type="EMBL" id="JSYZ01000009">
    <property type="protein sequence ID" value="KPA90611.1"/>
    <property type="molecule type" value="Genomic_DNA"/>
</dbReference>
<organism evidence="2 3">
    <name type="scientific">Pseudomonas asplenii</name>
    <dbReference type="NCBI Taxonomy" id="53407"/>
    <lineage>
        <taxon>Bacteria</taxon>
        <taxon>Pseudomonadati</taxon>
        <taxon>Pseudomonadota</taxon>
        <taxon>Gammaproteobacteria</taxon>
        <taxon>Pseudomonadales</taxon>
        <taxon>Pseudomonadaceae</taxon>
        <taxon>Pseudomonas</taxon>
    </lineage>
</organism>
<sequence length="297" mass="32523">MIITQGALTALFTAFKAEFQNAQAATPSDWQRIATLVPSSSASNTYGWLGQFPTFREWIGDRVLKSMAAHGYTITNKKYEASVGVPRDAIEDDEIGVYKPLFQEMGRASTAHPDELVFALLKAGLTTTCYDGQYFFDVDHPVYPSTDGTGSAVSVSNFQDGDGPAWYLLDTSRALKPIIFQNRRNYDLKAMTNMDDENVFMRDEYRYGVDARVNAGFGFWQFAYCSKAPLTPENYGKARAAMKAFTADGGRPLGINPGLLVVPSSLEGAARKIVVKDANAGNEWAGTAEVLSPSWLG</sequence>
<comment type="caution">
    <text evidence="2">The sequence shown here is derived from an EMBL/GenBank/DDBJ whole genome shotgun (WGS) entry which is preliminary data.</text>
</comment>
<evidence type="ECO:0000259" key="1">
    <source>
        <dbReference type="Pfam" id="PF10124"/>
    </source>
</evidence>
<dbReference type="OrthoDB" id="9804833at2"/>
<keyword evidence="3" id="KW-1185">Reference proteome</keyword>
<protein>
    <submittedName>
        <fullName evidence="2">Mu-like prophage major head subunit gpT</fullName>
    </submittedName>
</protein>
<dbReference type="InterPro" id="IPR018774">
    <property type="entry name" value="Phage_Mu_GpT"/>
</dbReference>
<proteinExistence type="predicted"/>
<name>A0A0M9GGH1_9PSED</name>
<feature type="domain" description="Bacteriophage Mu GpT" evidence="1">
    <location>
        <begin position="8"/>
        <end position="296"/>
    </location>
</feature>
<dbReference type="RefSeq" id="WP_054062921.1">
    <property type="nucleotide sequence ID" value="NZ_JSYZ01000009.1"/>
</dbReference>
<dbReference type="AlphaFoldDB" id="A0A0M9GGH1"/>
<gene>
    <name evidence="2" type="ORF">PF66_02672</name>
</gene>
<accession>A0A0M9GGH1</accession>
<reference evidence="2 3" key="1">
    <citation type="journal article" date="2015" name="PLoS ONE">
        <title>Rice-Infecting Pseudomonas Genomes Are Highly Accessorized and Harbor Multiple Putative Virulence Mechanisms to Cause Sheath Brown Rot.</title>
        <authorList>
            <person name="Quibod I.L."/>
            <person name="Grande G."/>
            <person name="Oreiro E.G."/>
            <person name="Borja F.N."/>
            <person name="Dossa G.S."/>
            <person name="Mauleon R."/>
            <person name="Cruz C.V."/>
            <person name="Oliva R."/>
        </authorList>
    </citation>
    <scope>NUCLEOTIDE SEQUENCE [LARGE SCALE GENOMIC DNA]</scope>
    <source>
        <strain evidence="2 3">IRRI 6609</strain>
    </source>
</reference>
<dbReference type="Pfam" id="PF10124">
    <property type="entry name" value="Mu-like_gpT"/>
    <property type="match status" value="1"/>
</dbReference>